<evidence type="ECO:0000313" key="1">
    <source>
        <dbReference type="EMBL" id="MBR0598121.1"/>
    </source>
</evidence>
<dbReference type="Proteomes" id="UP000675664">
    <property type="component" value="Unassembled WGS sequence"/>
</dbReference>
<sequence>MGKFNFYYDESEHSRKINHKTITAENYSDSFIAVIVGWLSENQASLYERYGAFEEKYQHRQSDGELKSNTIKQSKLKSGFASLNNDNLSLLEDFLGLFDERIFVYYAVISKIEYIIRQLFEDYENTFFVDMDAMKYSITKALVLYQPSDIMAGLYENTGELIALLKSFFSAQIEKDKANETLKQMEIEQFSQILMILDDISTIRTIDWNYDISFVGFKKYLAEKAIHTYSLTIDKEGEKGNTVKAAERVGLFPVTEADSLTSCGIRMADLLAGVISKLLKALRSTLRYTSPEEQVNKKILDKSWFVLNERQLALYKKMYQVAVELNKAWYKSYAGTYSDDFIVFIALLRFMNHFESAEEIKKDLEMQGEYFNAYTCESLADYFERMRNKLPIDPVVDTTKDYFYNQRGAKVYFDTSRQPMLVIKSGLQICNVLSVGFSKEMIPMITVTEETEAKCYRIPTELTEWAMTLVGFANLGENLFPSKIMFSKTEEGYFADIL</sequence>
<comment type="caution">
    <text evidence="1">The sequence shown here is derived from an EMBL/GenBank/DDBJ whole genome shotgun (WGS) entry which is preliminary data.</text>
</comment>
<dbReference type="AlphaFoldDB" id="A0A8J8B1W9"/>
<name>A0A8J8B1W9_9FIRM</name>
<organism evidence="1 2">
    <name type="scientific">Sinanaerobacter chloroacetimidivorans</name>
    <dbReference type="NCBI Taxonomy" id="2818044"/>
    <lineage>
        <taxon>Bacteria</taxon>
        <taxon>Bacillati</taxon>
        <taxon>Bacillota</taxon>
        <taxon>Clostridia</taxon>
        <taxon>Peptostreptococcales</taxon>
        <taxon>Anaerovoracaceae</taxon>
        <taxon>Sinanaerobacter</taxon>
    </lineage>
</organism>
<evidence type="ECO:0000313" key="2">
    <source>
        <dbReference type="Proteomes" id="UP000675664"/>
    </source>
</evidence>
<evidence type="ECO:0008006" key="3">
    <source>
        <dbReference type="Google" id="ProtNLM"/>
    </source>
</evidence>
<keyword evidence="2" id="KW-1185">Reference proteome</keyword>
<reference evidence="1" key="2">
    <citation type="submission" date="2021-04" db="EMBL/GenBank/DDBJ databases">
        <authorList>
            <person name="Liu J."/>
        </authorList>
    </citation>
    <scope>NUCLEOTIDE SEQUENCE</scope>
    <source>
        <strain evidence="1">BAD-6</strain>
    </source>
</reference>
<proteinExistence type="predicted"/>
<dbReference type="RefSeq" id="WP_227018249.1">
    <property type="nucleotide sequence ID" value="NZ_JAGSND010000005.1"/>
</dbReference>
<reference evidence="1" key="1">
    <citation type="submission" date="2021-04" db="EMBL/GenBank/DDBJ databases">
        <title>Sinoanaerobacter chloroacetimidivorans sp. nov., an obligate anaerobic bacterium isolated from anaerobic sludge.</title>
        <authorList>
            <person name="Bao Y."/>
        </authorList>
    </citation>
    <scope>NUCLEOTIDE SEQUENCE</scope>
    <source>
        <strain evidence="1">BAD-6</strain>
    </source>
</reference>
<dbReference type="EMBL" id="JAGSND010000005">
    <property type="protein sequence ID" value="MBR0598121.1"/>
    <property type="molecule type" value="Genomic_DNA"/>
</dbReference>
<accession>A0A8J8B1W9</accession>
<protein>
    <recommendedName>
        <fullName evidence="3">DUF3800 domain-containing protein</fullName>
    </recommendedName>
</protein>
<gene>
    <name evidence="1" type="ORF">KCX82_09575</name>
</gene>